<evidence type="ECO:0000256" key="6">
    <source>
        <dbReference type="ARBA" id="ARBA00022777"/>
    </source>
</evidence>
<keyword evidence="7" id="KW-0067">ATP-binding</keyword>
<dbReference type="SUPFAM" id="SSF47384">
    <property type="entry name" value="Homodimeric domain of signal transducing histidine kinase"/>
    <property type="match status" value="1"/>
</dbReference>
<keyword evidence="9" id="KW-1133">Transmembrane helix</keyword>
<evidence type="ECO:0000256" key="5">
    <source>
        <dbReference type="ARBA" id="ARBA00022741"/>
    </source>
</evidence>
<dbReference type="SMART" id="SM00091">
    <property type="entry name" value="PAS"/>
    <property type="match status" value="1"/>
</dbReference>
<dbReference type="NCBIfam" id="TIGR00229">
    <property type="entry name" value="sensory_box"/>
    <property type="match status" value="1"/>
</dbReference>
<feature type="transmembrane region" description="Helical" evidence="9">
    <location>
        <begin position="206"/>
        <end position="225"/>
    </location>
</feature>
<evidence type="ECO:0000256" key="9">
    <source>
        <dbReference type="SAM" id="Phobius"/>
    </source>
</evidence>
<dbReference type="InterPro" id="IPR005467">
    <property type="entry name" value="His_kinase_dom"/>
</dbReference>
<feature type="transmembrane region" description="Helical" evidence="9">
    <location>
        <begin position="81"/>
        <end position="98"/>
    </location>
</feature>
<evidence type="ECO:0000259" key="11">
    <source>
        <dbReference type="PROSITE" id="PS50112"/>
    </source>
</evidence>
<dbReference type="InterPro" id="IPR036097">
    <property type="entry name" value="HisK_dim/P_sf"/>
</dbReference>
<sequence>MKEFIKSKKSKNISKIIKIMLISIAVIAMILVIPSTYINRIDINNITYNKTLFTEQSNLILSILAIISCWLYFYTYKKDEFFLITLMYTSFAFEYYYINIILMKLPRGFNLTLYYLILPYIFRSIYITLIGIKKNKLTKFIINHKISVSIVNIIITKILVDLDIYIKLNYTFNIRTLDSINIVIILYNILMLILLAKKSLDKKEPVYTAIIASIAIFIIKRIYSFKYIEKGNDLVEFINNTLVFLGFLVIILGIFIEMIRKVKESERLQRELNIFYSMSEQNCYSNLLIYNSNLELIYANKKAREGIYCGSKKVDYYELGEYFKSTVVKETYNKIMNEVMINNAWSGYIFPINEERVIDVYIHKIKEENNNWNIAVIFFDITDAHRISEEMKINEEKLRLINENIKDLIITIDNENNITYANNAALKVLGYLDEGLLGKNCCKLIFSKNDIENTNDCFVKHSIRKKNGQKLMVESMVSDIVNGDSIEKVIVSRDITYREEVEQLRLRYKEAKEYEKIKNEFFANLSHELRTPINIIYSCLQLLNLQKEKDQNSFNKCYIKYEKTMKQNCFRMLRLVNNLIDITKIDSGFMKMDFQNYDIVSLVENITDSVIPYVESKHINIIFDTEIEELEIKCDPEKIERVILNLLSNAVKFTPEYGNIFVYVSLENEYVKIMVKDDGIGVPSHMKDFIFERFMQTDKSLNRNQEGSGIGLALVKSIIELSGGQVYLNLKVKKGSEFIVKLPNVNWKGTTENKIDINYKPTVEKISIEFADIYDIY</sequence>
<dbReference type="AlphaFoldDB" id="A0A6I1MSF2"/>
<evidence type="ECO:0000256" key="8">
    <source>
        <dbReference type="ARBA" id="ARBA00023012"/>
    </source>
</evidence>
<comment type="catalytic activity">
    <reaction evidence="1">
        <text>ATP + protein L-histidine = ADP + protein N-phospho-L-histidine.</text>
        <dbReference type="EC" id="2.7.13.3"/>
    </reaction>
</comment>
<keyword evidence="4" id="KW-0808">Transferase</keyword>
<accession>A0A6I1MSF2</accession>
<dbReference type="CDD" id="cd00130">
    <property type="entry name" value="PAS"/>
    <property type="match status" value="1"/>
</dbReference>
<evidence type="ECO:0000256" key="2">
    <source>
        <dbReference type="ARBA" id="ARBA00012438"/>
    </source>
</evidence>
<feature type="domain" description="Histidine kinase" evidence="10">
    <location>
        <begin position="524"/>
        <end position="746"/>
    </location>
</feature>
<keyword evidence="9" id="KW-0812">Transmembrane</keyword>
<keyword evidence="13" id="KW-1185">Reference proteome</keyword>
<dbReference type="InterPro" id="IPR000014">
    <property type="entry name" value="PAS"/>
</dbReference>
<dbReference type="PANTHER" id="PTHR43547">
    <property type="entry name" value="TWO-COMPONENT HISTIDINE KINASE"/>
    <property type="match status" value="1"/>
</dbReference>
<dbReference type="PRINTS" id="PR00344">
    <property type="entry name" value="BCTRLSENSOR"/>
</dbReference>
<protein>
    <recommendedName>
        <fullName evidence="2">histidine kinase</fullName>
        <ecNumber evidence="2">2.7.13.3</ecNumber>
    </recommendedName>
</protein>
<dbReference type="PROSITE" id="PS50112">
    <property type="entry name" value="PAS"/>
    <property type="match status" value="1"/>
</dbReference>
<dbReference type="Gene3D" id="3.30.450.20">
    <property type="entry name" value="PAS domain"/>
    <property type="match status" value="1"/>
</dbReference>
<keyword evidence="3" id="KW-0597">Phosphoprotein</keyword>
<evidence type="ECO:0000256" key="3">
    <source>
        <dbReference type="ARBA" id="ARBA00022553"/>
    </source>
</evidence>
<dbReference type="EC" id="2.7.13.3" evidence="2"/>
<evidence type="ECO:0000313" key="13">
    <source>
        <dbReference type="Proteomes" id="UP000430345"/>
    </source>
</evidence>
<evidence type="ECO:0000256" key="1">
    <source>
        <dbReference type="ARBA" id="ARBA00000085"/>
    </source>
</evidence>
<organism evidence="12 13">
    <name type="scientific">Clostridium tarantellae</name>
    <dbReference type="NCBI Taxonomy" id="39493"/>
    <lineage>
        <taxon>Bacteria</taxon>
        <taxon>Bacillati</taxon>
        <taxon>Bacillota</taxon>
        <taxon>Clostridia</taxon>
        <taxon>Eubacteriales</taxon>
        <taxon>Clostridiaceae</taxon>
        <taxon>Clostridium</taxon>
    </lineage>
</organism>
<feature type="transmembrane region" description="Helical" evidence="9">
    <location>
        <begin position="172"/>
        <end position="194"/>
    </location>
</feature>
<keyword evidence="5" id="KW-0547">Nucleotide-binding</keyword>
<dbReference type="GO" id="GO:0005524">
    <property type="term" value="F:ATP binding"/>
    <property type="evidence" value="ECO:0007669"/>
    <property type="project" value="UniProtKB-KW"/>
</dbReference>
<reference evidence="12 13" key="1">
    <citation type="submission" date="2019-10" db="EMBL/GenBank/DDBJ databases">
        <title>The Genome Sequence of Clostridium tarantellae Isolated from Fish Brain.</title>
        <authorList>
            <person name="Bano L."/>
            <person name="Kiel M."/>
            <person name="Sales G."/>
            <person name="Doxey A.C."/>
            <person name="Mansfield M.J."/>
            <person name="Schiavone M."/>
            <person name="Rossetto O."/>
            <person name="Pirazzini M."/>
            <person name="Dobrindt U."/>
            <person name="Montecucco C."/>
        </authorList>
    </citation>
    <scope>NUCLEOTIDE SEQUENCE [LARGE SCALE GENOMIC DNA]</scope>
    <source>
        <strain evidence="12 13">DSM 3997</strain>
    </source>
</reference>
<dbReference type="SMART" id="SM00388">
    <property type="entry name" value="HisKA"/>
    <property type="match status" value="1"/>
</dbReference>
<dbReference type="InterPro" id="IPR035965">
    <property type="entry name" value="PAS-like_dom_sf"/>
</dbReference>
<comment type="caution">
    <text evidence="12">The sequence shown here is derived from an EMBL/GenBank/DDBJ whole genome shotgun (WGS) entry which is preliminary data.</text>
</comment>
<dbReference type="Gene3D" id="1.10.287.130">
    <property type="match status" value="1"/>
</dbReference>
<dbReference type="Pfam" id="PF13426">
    <property type="entry name" value="PAS_9"/>
    <property type="match status" value="1"/>
</dbReference>
<keyword evidence="8" id="KW-0902">Two-component regulatory system</keyword>
<evidence type="ECO:0000259" key="10">
    <source>
        <dbReference type="PROSITE" id="PS50109"/>
    </source>
</evidence>
<proteinExistence type="predicted"/>
<dbReference type="InterPro" id="IPR003661">
    <property type="entry name" value="HisK_dim/P_dom"/>
</dbReference>
<feature type="domain" description="PAS" evidence="11">
    <location>
        <begin position="394"/>
        <end position="466"/>
    </location>
</feature>
<dbReference type="CDD" id="cd00082">
    <property type="entry name" value="HisKA"/>
    <property type="match status" value="1"/>
</dbReference>
<dbReference type="RefSeq" id="WP_152888487.1">
    <property type="nucleotide sequence ID" value="NZ_WHJC01000046.1"/>
</dbReference>
<dbReference type="Gene3D" id="3.30.565.10">
    <property type="entry name" value="Histidine kinase-like ATPase, C-terminal domain"/>
    <property type="match status" value="1"/>
</dbReference>
<dbReference type="Pfam" id="PF00512">
    <property type="entry name" value="HisKA"/>
    <property type="match status" value="1"/>
</dbReference>
<dbReference type="InterPro" id="IPR036890">
    <property type="entry name" value="HATPase_C_sf"/>
</dbReference>
<dbReference type="SUPFAM" id="SSF55874">
    <property type="entry name" value="ATPase domain of HSP90 chaperone/DNA topoisomerase II/histidine kinase"/>
    <property type="match status" value="1"/>
</dbReference>
<evidence type="ECO:0000313" key="12">
    <source>
        <dbReference type="EMBL" id="MPQ43189.1"/>
    </source>
</evidence>
<dbReference type="SUPFAM" id="SSF55785">
    <property type="entry name" value="PYP-like sensor domain (PAS domain)"/>
    <property type="match status" value="1"/>
</dbReference>
<dbReference type="GO" id="GO:0000155">
    <property type="term" value="F:phosphorelay sensor kinase activity"/>
    <property type="evidence" value="ECO:0007669"/>
    <property type="project" value="InterPro"/>
</dbReference>
<dbReference type="InterPro" id="IPR004358">
    <property type="entry name" value="Sig_transdc_His_kin-like_C"/>
</dbReference>
<name>A0A6I1MSF2_9CLOT</name>
<evidence type="ECO:0000256" key="7">
    <source>
        <dbReference type="ARBA" id="ARBA00022840"/>
    </source>
</evidence>
<dbReference type="PROSITE" id="PS50109">
    <property type="entry name" value="HIS_KIN"/>
    <property type="match status" value="1"/>
</dbReference>
<keyword evidence="9" id="KW-0472">Membrane</keyword>
<keyword evidence="6" id="KW-0418">Kinase</keyword>
<feature type="transmembrane region" description="Helical" evidence="9">
    <location>
        <begin position="113"/>
        <end position="132"/>
    </location>
</feature>
<gene>
    <name evidence="12" type="ORF">GBZ86_05355</name>
</gene>
<dbReference type="InterPro" id="IPR003594">
    <property type="entry name" value="HATPase_dom"/>
</dbReference>
<evidence type="ECO:0000256" key="4">
    <source>
        <dbReference type="ARBA" id="ARBA00022679"/>
    </source>
</evidence>
<dbReference type="PANTHER" id="PTHR43547:SF2">
    <property type="entry name" value="HYBRID SIGNAL TRANSDUCTION HISTIDINE KINASE C"/>
    <property type="match status" value="1"/>
</dbReference>
<dbReference type="EMBL" id="WHJC01000046">
    <property type="protein sequence ID" value="MPQ43189.1"/>
    <property type="molecule type" value="Genomic_DNA"/>
</dbReference>
<feature type="transmembrane region" description="Helical" evidence="9">
    <location>
        <begin position="237"/>
        <end position="259"/>
    </location>
</feature>
<feature type="transmembrane region" description="Helical" evidence="9">
    <location>
        <begin position="20"/>
        <end position="38"/>
    </location>
</feature>
<dbReference type="FunFam" id="3.30.565.10:FF:000037">
    <property type="entry name" value="Hybrid sensor histidine kinase/response regulator"/>
    <property type="match status" value="1"/>
</dbReference>
<feature type="transmembrane region" description="Helical" evidence="9">
    <location>
        <begin position="58"/>
        <end position="74"/>
    </location>
</feature>
<dbReference type="Pfam" id="PF02518">
    <property type="entry name" value="HATPase_c"/>
    <property type="match status" value="1"/>
</dbReference>
<dbReference type="OrthoDB" id="9813394at2"/>
<dbReference type="SMART" id="SM00387">
    <property type="entry name" value="HATPase_c"/>
    <property type="match status" value="1"/>
</dbReference>
<dbReference type="Proteomes" id="UP000430345">
    <property type="component" value="Unassembled WGS sequence"/>
</dbReference>